<sequence length="124" mass="14013">MANIKLLSFDEPALDTGKATVCRARLNRFQKLGGLVRAQLRRDVKDFSSHPSSFVSSIILLGKHTKESFLLQHLSVTQVAHGWETRPKMLGNLFATGSNPGTVALACRRDDEFDTMMYWKYKIQ</sequence>
<proteinExistence type="predicted"/>
<evidence type="ECO:0000313" key="1">
    <source>
        <dbReference type="EMBL" id="GFO20210.1"/>
    </source>
</evidence>
<keyword evidence="2" id="KW-1185">Reference proteome</keyword>
<dbReference type="AlphaFoldDB" id="A0AAV4BL79"/>
<protein>
    <submittedName>
        <fullName evidence="1">Uncharacterized protein</fullName>
    </submittedName>
</protein>
<organism evidence="1 2">
    <name type="scientific">Plakobranchus ocellatus</name>
    <dbReference type="NCBI Taxonomy" id="259542"/>
    <lineage>
        <taxon>Eukaryota</taxon>
        <taxon>Metazoa</taxon>
        <taxon>Spiralia</taxon>
        <taxon>Lophotrochozoa</taxon>
        <taxon>Mollusca</taxon>
        <taxon>Gastropoda</taxon>
        <taxon>Heterobranchia</taxon>
        <taxon>Euthyneura</taxon>
        <taxon>Panpulmonata</taxon>
        <taxon>Sacoglossa</taxon>
        <taxon>Placobranchoidea</taxon>
        <taxon>Plakobranchidae</taxon>
        <taxon>Plakobranchus</taxon>
    </lineage>
</organism>
<accession>A0AAV4BL79</accession>
<reference evidence="1 2" key="1">
    <citation type="journal article" date="2021" name="Elife">
        <title>Chloroplast acquisition without the gene transfer in kleptoplastic sea slugs, Plakobranchus ocellatus.</title>
        <authorList>
            <person name="Maeda T."/>
            <person name="Takahashi S."/>
            <person name="Yoshida T."/>
            <person name="Shimamura S."/>
            <person name="Takaki Y."/>
            <person name="Nagai Y."/>
            <person name="Toyoda A."/>
            <person name="Suzuki Y."/>
            <person name="Arimoto A."/>
            <person name="Ishii H."/>
            <person name="Satoh N."/>
            <person name="Nishiyama T."/>
            <person name="Hasebe M."/>
            <person name="Maruyama T."/>
            <person name="Minagawa J."/>
            <person name="Obokata J."/>
            <person name="Shigenobu S."/>
        </authorList>
    </citation>
    <scope>NUCLEOTIDE SEQUENCE [LARGE SCALE GENOMIC DNA]</scope>
</reference>
<evidence type="ECO:0000313" key="2">
    <source>
        <dbReference type="Proteomes" id="UP000735302"/>
    </source>
</evidence>
<dbReference type="Proteomes" id="UP000735302">
    <property type="component" value="Unassembled WGS sequence"/>
</dbReference>
<name>A0AAV4BL79_9GAST</name>
<gene>
    <name evidence="1" type="ORF">PoB_004671500</name>
</gene>
<dbReference type="EMBL" id="BLXT01005154">
    <property type="protein sequence ID" value="GFO20210.1"/>
    <property type="molecule type" value="Genomic_DNA"/>
</dbReference>
<comment type="caution">
    <text evidence="1">The sequence shown here is derived from an EMBL/GenBank/DDBJ whole genome shotgun (WGS) entry which is preliminary data.</text>
</comment>